<keyword evidence="2" id="KW-1185">Reference proteome</keyword>
<dbReference type="KEGG" id="kphy:AOZ06_06645"/>
<dbReference type="AlphaFoldDB" id="A0A0N9HX54"/>
<name>A0A0N9HX54_9PSEU</name>
<organism evidence="1 2">
    <name type="scientific">Kibdelosporangium phytohabitans</name>
    <dbReference type="NCBI Taxonomy" id="860235"/>
    <lineage>
        <taxon>Bacteria</taxon>
        <taxon>Bacillati</taxon>
        <taxon>Actinomycetota</taxon>
        <taxon>Actinomycetes</taxon>
        <taxon>Pseudonocardiales</taxon>
        <taxon>Pseudonocardiaceae</taxon>
        <taxon>Kibdelosporangium</taxon>
    </lineage>
</organism>
<accession>A0A0N9HX54</accession>
<dbReference type="STRING" id="860235.AOZ06_06645"/>
<gene>
    <name evidence="1" type="ORF">AOZ06_06645</name>
</gene>
<sequence>MAEAITDQHVAVILRVFVRRCDPMLVRLRDDGEPVEVDPEDLLAGSSIGPADPDVDRSIVDKVKSVVASIKRPGMKGWSQLPIDERVDWWISRVGRFTSLLASVTGLAGVWGDRLPLQDMLGSASQGLLLCAIASERGVDDIGVKVRLLGSVLFDRDIDMETARGKGDAAADEEMVAKLTDGDDAPVEEVEEPVKGKRFGVKAGFKWLWRQARILFSITGELEKRPQGRFYHKAVGMLPVVGMAGDYLGERSALKRAAKRGSKWLTQQGIQ</sequence>
<dbReference type="EMBL" id="CP012752">
    <property type="protein sequence ID" value="ALG06644.1"/>
    <property type="molecule type" value="Genomic_DNA"/>
</dbReference>
<evidence type="ECO:0000313" key="1">
    <source>
        <dbReference type="EMBL" id="ALG06644.1"/>
    </source>
</evidence>
<reference evidence="1 2" key="1">
    <citation type="submission" date="2015-07" db="EMBL/GenBank/DDBJ databases">
        <title>Genome sequencing of Kibdelosporangium phytohabitans.</title>
        <authorList>
            <person name="Qin S."/>
            <person name="Xing K."/>
        </authorList>
    </citation>
    <scope>NUCLEOTIDE SEQUENCE [LARGE SCALE GENOMIC DNA]</scope>
    <source>
        <strain evidence="1 2">KLBMP1111</strain>
    </source>
</reference>
<dbReference type="Proteomes" id="UP000063699">
    <property type="component" value="Chromosome"/>
</dbReference>
<evidence type="ECO:0000313" key="2">
    <source>
        <dbReference type="Proteomes" id="UP000063699"/>
    </source>
</evidence>
<dbReference type="RefSeq" id="WP_054288617.1">
    <property type="nucleotide sequence ID" value="NZ_CP012752.1"/>
</dbReference>
<proteinExistence type="predicted"/>
<dbReference type="OrthoDB" id="3825591at2"/>
<protein>
    <submittedName>
        <fullName evidence="1">Uncharacterized protein</fullName>
    </submittedName>
</protein>